<feature type="chain" id="PRO_5035324626" evidence="5">
    <location>
        <begin position="26"/>
        <end position="341"/>
    </location>
</feature>
<dbReference type="PANTHER" id="PTHR30006">
    <property type="entry name" value="THIAMINE-BINDING PERIPLASMIC PROTEIN-RELATED"/>
    <property type="match status" value="1"/>
</dbReference>
<evidence type="ECO:0000256" key="5">
    <source>
        <dbReference type="SAM" id="SignalP"/>
    </source>
</evidence>
<dbReference type="SUPFAM" id="SSF53850">
    <property type="entry name" value="Periplasmic binding protein-like II"/>
    <property type="match status" value="1"/>
</dbReference>
<accession>A0A8J3GQM2</accession>
<evidence type="ECO:0000256" key="4">
    <source>
        <dbReference type="PIRSR" id="PIRSR002825-1"/>
    </source>
</evidence>
<dbReference type="EMBL" id="BNAI01000003">
    <property type="protein sequence ID" value="GHF17227.1"/>
    <property type="molecule type" value="Genomic_DNA"/>
</dbReference>
<feature type="binding site" evidence="4">
    <location>
        <position position="228"/>
    </location>
    <ligand>
        <name>Fe cation</name>
        <dbReference type="ChEBI" id="CHEBI:24875"/>
    </ligand>
</feature>
<keyword evidence="4" id="KW-0479">Metal-binding</keyword>
<dbReference type="AlphaFoldDB" id="A0A8J3GQM2"/>
<evidence type="ECO:0000256" key="3">
    <source>
        <dbReference type="ARBA" id="ARBA00022729"/>
    </source>
</evidence>
<dbReference type="CDD" id="cd13543">
    <property type="entry name" value="PBP2_Fbp"/>
    <property type="match status" value="1"/>
</dbReference>
<gene>
    <name evidence="6" type="ORF">GCM10011600_17500</name>
</gene>
<reference evidence="6" key="1">
    <citation type="journal article" date="2014" name="Int. J. Syst. Evol. Microbiol.">
        <title>Complete genome sequence of Corynebacterium casei LMG S-19264T (=DSM 44701T), isolated from a smear-ripened cheese.</title>
        <authorList>
            <consortium name="US DOE Joint Genome Institute (JGI-PGF)"/>
            <person name="Walter F."/>
            <person name="Albersmeier A."/>
            <person name="Kalinowski J."/>
            <person name="Ruckert C."/>
        </authorList>
    </citation>
    <scope>NUCLEOTIDE SEQUENCE</scope>
    <source>
        <strain evidence="6">CGMCC 1.16548</strain>
    </source>
</reference>
<feature type="signal peptide" evidence="5">
    <location>
        <begin position="1"/>
        <end position="25"/>
    </location>
</feature>
<dbReference type="GO" id="GO:0046872">
    <property type="term" value="F:metal ion binding"/>
    <property type="evidence" value="ECO:0007669"/>
    <property type="project" value="UniProtKB-KW"/>
</dbReference>
<dbReference type="PANTHER" id="PTHR30006:SF15">
    <property type="entry name" value="IRON-UTILIZATION PERIPLASMIC PROTEIN"/>
    <property type="match status" value="1"/>
</dbReference>
<keyword evidence="7" id="KW-1185">Reference proteome</keyword>
<dbReference type="RefSeq" id="WP_191283114.1">
    <property type="nucleotide sequence ID" value="NZ_BNAI01000003.1"/>
</dbReference>
<keyword evidence="3 5" id="KW-0732">Signal</keyword>
<evidence type="ECO:0000256" key="1">
    <source>
        <dbReference type="ARBA" id="ARBA00008520"/>
    </source>
</evidence>
<evidence type="ECO:0000313" key="6">
    <source>
        <dbReference type="EMBL" id="GHF17227.1"/>
    </source>
</evidence>
<keyword evidence="2" id="KW-0813">Transport</keyword>
<keyword evidence="2" id="KW-0406">Ion transport</keyword>
<comment type="caution">
    <text evidence="6">The sequence shown here is derived from an EMBL/GenBank/DDBJ whole genome shotgun (WGS) entry which is preliminary data.</text>
</comment>
<keyword evidence="2" id="KW-0410">Iron transport</keyword>
<dbReference type="Pfam" id="PF13343">
    <property type="entry name" value="SBP_bac_6"/>
    <property type="match status" value="1"/>
</dbReference>
<dbReference type="InterPro" id="IPR026045">
    <property type="entry name" value="Ferric-bd"/>
</dbReference>
<sequence>MRALRPTIALAAAALVLTGCSVSPAAPDADEESTLVVYSGRDEELVGPLLDAFEAESGITVKVRYATSVEMAAQLLEEGDRTPAQVFLSQEPGALGALSAEGLLTELPSDITDSVDPQYTSTDGTWVGLTGRARVIAYDGDELTADEVPTSVFDLTDPRWRGQVGIAPSNASFQSFVTALRVLEGEDATEAWLRGLVANEAQIFPRNGAILEAVNTGAIDVGLINHYYWFQQAAEVGAQNMRAQLQYGEPGTSSALVNVTGIGILAGSADDAAALEFVRYLLSAEGQDYFVTQTTEYSVVPGGPTPADAPALDDIRGPELDFADLADLDGTIALLQKVGLL</sequence>
<protein>
    <submittedName>
        <fullName evidence="6">Iron ABC transporter substrate-binding protein</fullName>
    </submittedName>
</protein>
<reference evidence="6" key="2">
    <citation type="submission" date="2020-09" db="EMBL/GenBank/DDBJ databases">
        <authorList>
            <person name="Sun Q."/>
            <person name="Zhou Y."/>
        </authorList>
    </citation>
    <scope>NUCLEOTIDE SEQUENCE</scope>
    <source>
        <strain evidence="6">CGMCC 1.16548</strain>
    </source>
</reference>
<dbReference type="Gene3D" id="3.40.190.10">
    <property type="entry name" value="Periplasmic binding protein-like II"/>
    <property type="match status" value="2"/>
</dbReference>
<evidence type="ECO:0000313" key="7">
    <source>
        <dbReference type="Proteomes" id="UP000617531"/>
    </source>
</evidence>
<evidence type="ECO:0000256" key="2">
    <source>
        <dbReference type="ARBA" id="ARBA00022496"/>
    </source>
</evidence>
<dbReference type="GO" id="GO:0030288">
    <property type="term" value="C:outer membrane-bounded periplasmic space"/>
    <property type="evidence" value="ECO:0007669"/>
    <property type="project" value="TreeGrafter"/>
</dbReference>
<proteinExistence type="inferred from homology"/>
<dbReference type="GO" id="GO:0006826">
    <property type="term" value="P:iron ion transport"/>
    <property type="evidence" value="ECO:0007669"/>
    <property type="project" value="UniProtKB-KW"/>
</dbReference>
<dbReference type="PIRSF" id="PIRSF002825">
    <property type="entry name" value="CfbpA"/>
    <property type="match status" value="1"/>
</dbReference>
<dbReference type="Proteomes" id="UP000617531">
    <property type="component" value="Unassembled WGS sequence"/>
</dbReference>
<name>A0A8J3GQM2_9MICO</name>
<comment type="similarity">
    <text evidence="1">Belongs to the bacterial solute-binding protein 1 family.</text>
</comment>
<feature type="binding site" evidence="4">
    <location>
        <position position="227"/>
    </location>
    <ligand>
        <name>Fe cation</name>
        <dbReference type="ChEBI" id="CHEBI:24875"/>
    </ligand>
</feature>
<dbReference type="PROSITE" id="PS51257">
    <property type="entry name" value="PROKAR_LIPOPROTEIN"/>
    <property type="match status" value="1"/>
</dbReference>
<organism evidence="6 7">
    <name type="scientific">Pseudolysinimonas yzui</name>
    <dbReference type="NCBI Taxonomy" id="2708254"/>
    <lineage>
        <taxon>Bacteria</taxon>
        <taxon>Bacillati</taxon>
        <taxon>Actinomycetota</taxon>
        <taxon>Actinomycetes</taxon>
        <taxon>Micrococcales</taxon>
        <taxon>Microbacteriaceae</taxon>
        <taxon>Pseudolysinimonas</taxon>
    </lineage>
</organism>
<keyword evidence="4" id="KW-0408">Iron</keyword>